<feature type="non-terminal residue" evidence="2">
    <location>
        <position position="110"/>
    </location>
</feature>
<dbReference type="EMBL" id="PGTM01000578">
    <property type="protein sequence ID" value="PJF34163.1"/>
    <property type="molecule type" value="Genomic_DNA"/>
</dbReference>
<gene>
    <name evidence="2" type="ORF">CUN49_16805</name>
</gene>
<evidence type="ECO:0000313" key="2">
    <source>
        <dbReference type="EMBL" id="PJF34163.1"/>
    </source>
</evidence>
<feature type="transmembrane region" description="Helical" evidence="1">
    <location>
        <begin position="35"/>
        <end position="58"/>
    </location>
</feature>
<evidence type="ECO:0000313" key="3">
    <source>
        <dbReference type="Proteomes" id="UP000229681"/>
    </source>
</evidence>
<protein>
    <submittedName>
        <fullName evidence="2">Uncharacterized protein</fullName>
    </submittedName>
</protein>
<dbReference type="AlphaFoldDB" id="A0A2M8P9D0"/>
<name>A0A2M8P9D0_9CHLR</name>
<keyword evidence="1" id="KW-1133">Transmembrane helix</keyword>
<sequence length="110" mass="11877">MPLWISLAVSALSLFNALGALHVLAALPTLRQLPVAMPLALLLGMPLAWSLIFAALGLGLWLRKQRAIRLFAPLLSLYALSRLGLALLAQSDYDRSRFGAQATLTALWLG</sequence>
<accession>A0A2M8P9D0</accession>
<organism evidence="2 3">
    <name type="scientific">Candidatus Thermofonsia Clade 1 bacterium</name>
    <dbReference type="NCBI Taxonomy" id="2364210"/>
    <lineage>
        <taxon>Bacteria</taxon>
        <taxon>Bacillati</taxon>
        <taxon>Chloroflexota</taxon>
        <taxon>Candidatus Thermofontia</taxon>
        <taxon>Candidatus Thermofonsia Clade 1</taxon>
    </lineage>
</organism>
<proteinExistence type="predicted"/>
<keyword evidence="1" id="KW-0812">Transmembrane</keyword>
<feature type="transmembrane region" description="Helical" evidence="1">
    <location>
        <begin position="70"/>
        <end position="89"/>
    </location>
</feature>
<keyword evidence="1" id="KW-0472">Membrane</keyword>
<reference evidence="2 3" key="1">
    <citation type="submission" date="2017-11" db="EMBL/GenBank/DDBJ databases">
        <title>Evolution of Phototrophy in the Chloroflexi Phylum Driven by Horizontal Gene Transfer.</title>
        <authorList>
            <person name="Ward L.M."/>
            <person name="Hemp J."/>
            <person name="Shih P.M."/>
            <person name="Mcglynn S.E."/>
            <person name="Fischer W."/>
        </authorList>
    </citation>
    <scope>NUCLEOTIDE SEQUENCE [LARGE SCALE GENOMIC DNA]</scope>
    <source>
        <strain evidence="2">JP3_13</strain>
    </source>
</reference>
<evidence type="ECO:0000256" key="1">
    <source>
        <dbReference type="SAM" id="Phobius"/>
    </source>
</evidence>
<dbReference type="Proteomes" id="UP000229681">
    <property type="component" value="Unassembled WGS sequence"/>
</dbReference>
<comment type="caution">
    <text evidence="2">The sequence shown here is derived from an EMBL/GenBank/DDBJ whole genome shotgun (WGS) entry which is preliminary data.</text>
</comment>